<comment type="caution">
    <text evidence="4">The sequence shown here is derived from an EMBL/GenBank/DDBJ whole genome shotgun (WGS) entry which is preliminary data.</text>
</comment>
<dbReference type="InterPro" id="IPR009057">
    <property type="entry name" value="Homeodomain-like_sf"/>
</dbReference>
<organism evidence="4 5">
    <name type="scientific">Fructobacillus fructosus</name>
    <dbReference type="NCBI Taxonomy" id="1631"/>
    <lineage>
        <taxon>Bacteria</taxon>
        <taxon>Bacillati</taxon>
        <taxon>Bacillota</taxon>
        <taxon>Bacilli</taxon>
        <taxon>Lactobacillales</taxon>
        <taxon>Lactobacillaceae</taxon>
        <taxon>Fructobacillus</taxon>
    </lineage>
</organism>
<dbReference type="EMBL" id="CAUZLR010000003">
    <property type="protein sequence ID" value="CAK1234147.1"/>
    <property type="molecule type" value="Genomic_DNA"/>
</dbReference>
<protein>
    <submittedName>
        <fullName evidence="4">AcrR family</fullName>
    </submittedName>
</protein>
<evidence type="ECO:0000313" key="4">
    <source>
        <dbReference type="EMBL" id="CAK1234147.1"/>
    </source>
</evidence>
<feature type="domain" description="HTH tetR-type" evidence="3">
    <location>
        <begin position="1"/>
        <end position="54"/>
    </location>
</feature>
<dbReference type="SUPFAM" id="SSF46689">
    <property type="entry name" value="Homeodomain-like"/>
    <property type="match status" value="1"/>
</dbReference>
<dbReference type="Proteomes" id="UP001314261">
    <property type="component" value="Unassembled WGS sequence"/>
</dbReference>
<evidence type="ECO:0000313" key="5">
    <source>
        <dbReference type="Proteomes" id="UP001314261"/>
    </source>
</evidence>
<name>A0ABM9MR47_9LACO</name>
<reference evidence="4 5" key="1">
    <citation type="submission" date="2023-10" db="EMBL/GenBank/DDBJ databases">
        <authorList>
            <person name="Botero Cardona J."/>
        </authorList>
    </citation>
    <scope>NUCLEOTIDE SEQUENCE [LARGE SCALE GENOMIC DNA]</scope>
    <source>
        <strain evidence="4 5">R-54839</strain>
    </source>
</reference>
<keyword evidence="1 2" id="KW-0238">DNA-binding</keyword>
<dbReference type="Gene3D" id="1.10.357.10">
    <property type="entry name" value="Tetracycline Repressor, domain 2"/>
    <property type="match status" value="1"/>
</dbReference>
<dbReference type="Pfam" id="PF00440">
    <property type="entry name" value="TetR_N"/>
    <property type="match status" value="1"/>
</dbReference>
<gene>
    <name evidence="4" type="ORF">R54839_PPFHFPJH_00582</name>
</gene>
<accession>A0ABM9MR47</accession>
<dbReference type="RefSeq" id="WP_338346014.1">
    <property type="nucleotide sequence ID" value="NZ_CAUZLR010000003.1"/>
</dbReference>
<dbReference type="PROSITE" id="PS50977">
    <property type="entry name" value="HTH_TETR_2"/>
    <property type="match status" value="1"/>
</dbReference>
<evidence type="ECO:0000259" key="3">
    <source>
        <dbReference type="PROSITE" id="PS50977"/>
    </source>
</evidence>
<evidence type="ECO:0000256" key="1">
    <source>
        <dbReference type="ARBA" id="ARBA00023125"/>
    </source>
</evidence>
<sequence>MDTTLYLMQRIPFSKLSVTQICKSAEIGRIAFYKQFDSKYEVLHYILVRVIDRNLTVLDIQRFKDSPFETFFSTEFPKRVITFQYTDNDFRKILNDNFYEIIYDLTSDDSLVWLIFEMLSIAEWYTIKYGKSVKKDVKLLDSIIKNKSFRPCFIKDGN</sequence>
<feature type="DNA-binding region" description="H-T-H motif" evidence="2">
    <location>
        <begin position="17"/>
        <end position="36"/>
    </location>
</feature>
<dbReference type="InterPro" id="IPR001647">
    <property type="entry name" value="HTH_TetR"/>
</dbReference>
<keyword evidence="5" id="KW-1185">Reference proteome</keyword>
<evidence type="ECO:0000256" key="2">
    <source>
        <dbReference type="PROSITE-ProRule" id="PRU00335"/>
    </source>
</evidence>
<proteinExistence type="predicted"/>